<dbReference type="KEGG" id="act:ACLA_042260"/>
<keyword evidence="4" id="KW-1185">Reference proteome</keyword>
<organism evidence="3 4">
    <name type="scientific">Aspergillus clavatus (strain ATCC 1007 / CBS 513.65 / DSM 816 / NCTC 3887 / NRRL 1 / QM 1276 / 107)</name>
    <dbReference type="NCBI Taxonomy" id="344612"/>
    <lineage>
        <taxon>Eukaryota</taxon>
        <taxon>Fungi</taxon>
        <taxon>Dikarya</taxon>
        <taxon>Ascomycota</taxon>
        <taxon>Pezizomycotina</taxon>
        <taxon>Eurotiomycetes</taxon>
        <taxon>Eurotiomycetidae</taxon>
        <taxon>Eurotiales</taxon>
        <taxon>Aspergillaceae</taxon>
        <taxon>Aspergillus</taxon>
        <taxon>Aspergillus subgen. Fumigati</taxon>
    </lineage>
</organism>
<evidence type="ECO:0000256" key="1">
    <source>
        <dbReference type="ARBA" id="ARBA00022801"/>
    </source>
</evidence>
<name>A1CLI0_ASPCL</name>
<dbReference type="Pfam" id="PF07859">
    <property type="entry name" value="Abhydrolase_3"/>
    <property type="match status" value="1"/>
</dbReference>
<feature type="domain" description="Alpha/beta hydrolase fold-3" evidence="2">
    <location>
        <begin position="93"/>
        <end position="321"/>
    </location>
</feature>
<evidence type="ECO:0000313" key="4">
    <source>
        <dbReference type="Proteomes" id="UP000006701"/>
    </source>
</evidence>
<dbReference type="PANTHER" id="PTHR48081">
    <property type="entry name" value="AB HYDROLASE SUPERFAMILY PROTEIN C4A8.06C"/>
    <property type="match status" value="1"/>
</dbReference>
<reference evidence="3 4" key="1">
    <citation type="journal article" date="2008" name="PLoS Genet.">
        <title>Genomic islands in the pathogenic filamentous fungus Aspergillus fumigatus.</title>
        <authorList>
            <person name="Fedorova N.D."/>
            <person name="Khaldi N."/>
            <person name="Joardar V.S."/>
            <person name="Maiti R."/>
            <person name="Amedeo P."/>
            <person name="Anderson M.J."/>
            <person name="Crabtree J."/>
            <person name="Silva J.C."/>
            <person name="Badger J.H."/>
            <person name="Albarraq A."/>
            <person name="Angiuoli S."/>
            <person name="Bussey H."/>
            <person name="Bowyer P."/>
            <person name="Cotty P.J."/>
            <person name="Dyer P.S."/>
            <person name="Egan A."/>
            <person name="Galens K."/>
            <person name="Fraser-Liggett C.M."/>
            <person name="Haas B.J."/>
            <person name="Inman J.M."/>
            <person name="Kent R."/>
            <person name="Lemieux S."/>
            <person name="Malavazi I."/>
            <person name="Orvis J."/>
            <person name="Roemer T."/>
            <person name="Ronning C.M."/>
            <person name="Sundaram J.P."/>
            <person name="Sutton G."/>
            <person name="Turner G."/>
            <person name="Venter J.C."/>
            <person name="White O.R."/>
            <person name="Whitty B.R."/>
            <person name="Youngman P."/>
            <person name="Wolfe K.H."/>
            <person name="Goldman G.H."/>
            <person name="Wortman J.R."/>
            <person name="Jiang B."/>
            <person name="Denning D.W."/>
            <person name="Nierman W.C."/>
        </authorList>
    </citation>
    <scope>NUCLEOTIDE SEQUENCE [LARGE SCALE GENOMIC DNA]</scope>
    <source>
        <strain evidence="4">ATCC 1007 / CBS 513.65 / DSM 816 / NCTC 3887 / NRRL 1</strain>
    </source>
</reference>
<accession>A1CLI0</accession>
<evidence type="ECO:0000313" key="3">
    <source>
        <dbReference type="EMBL" id="EAW10004.1"/>
    </source>
</evidence>
<dbReference type="VEuPathDB" id="FungiDB:ACLA_042260"/>
<dbReference type="SUPFAM" id="SSF53474">
    <property type="entry name" value="alpha/beta-Hydrolases"/>
    <property type="match status" value="1"/>
</dbReference>
<dbReference type="GeneID" id="4702742"/>
<proteinExistence type="predicted"/>
<protein>
    <submittedName>
        <fullName evidence="3">Lipase/esterase, putative</fullName>
    </submittedName>
</protein>
<keyword evidence="1" id="KW-0378">Hydrolase</keyword>
<dbReference type="HOGENOM" id="CLU_012494_6_3_1"/>
<dbReference type="InterPro" id="IPR029058">
    <property type="entry name" value="AB_hydrolase_fold"/>
</dbReference>
<dbReference type="PANTHER" id="PTHR48081:SF8">
    <property type="entry name" value="ALPHA_BETA HYDROLASE FOLD-3 DOMAIN-CONTAINING PROTEIN-RELATED"/>
    <property type="match status" value="1"/>
</dbReference>
<gene>
    <name evidence="3" type="ORF">ACLA_042260</name>
</gene>
<dbReference type="Gene3D" id="3.40.50.1820">
    <property type="entry name" value="alpha/beta hydrolase"/>
    <property type="match status" value="1"/>
</dbReference>
<dbReference type="Proteomes" id="UP000006701">
    <property type="component" value="Unassembled WGS sequence"/>
</dbReference>
<dbReference type="InterPro" id="IPR013094">
    <property type="entry name" value="AB_hydrolase_3"/>
</dbReference>
<dbReference type="OMA" id="HTFPTAW"/>
<dbReference type="eggNOG" id="KOG1515">
    <property type="taxonomic scope" value="Eukaryota"/>
</dbReference>
<dbReference type="AlphaFoldDB" id="A1CLI0"/>
<sequence>MADYSKYTGPSDEWIALEKTLPPAPNDLDIHTLKELVNRGREAAAAKDMIDEGLQSQVVRQDYTIPTRDGSQLEARSYRPANVPASQPLPIYLYFHGGGFVFGTVASEDAICSRIVLALRQQDTPVMVVNVNYRHTPEHKYPVAWNDSEDAFHWIHEHQAELAGDGANVVVGGISAGAWLTASLSLKQNLGKDRGLSQRPKIKGQVLGIPPLVTEACYAPQLSRLKDPELSSRVDNATAPILPVSRMKLLIEMLGPPEDETDVRLNPGNAVAAQVKGLPPATFAIAGHDPLRDEGLFYAELLAENGVPTNVHVFPGLPHDFRRYDALSECQRWDAVMANGVKWALSNPAPTVFQIQSS</sequence>
<dbReference type="EMBL" id="DS027056">
    <property type="protein sequence ID" value="EAW10004.1"/>
    <property type="molecule type" value="Genomic_DNA"/>
</dbReference>
<dbReference type="GO" id="GO:0016787">
    <property type="term" value="F:hydrolase activity"/>
    <property type="evidence" value="ECO:0007669"/>
    <property type="project" value="UniProtKB-KW"/>
</dbReference>
<dbReference type="OrthoDB" id="408631at2759"/>
<dbReference type="InterPro" id="IPR050300">
    <property type="entry name" value="GDXG_lipolytic_enzyme"/>
</dbReference>
<evidence type="ECO:0000259" key="2">
    <source>
        <dbReference type="Pfam" id="PF07859"/>
    </source>
</evidence>
<dbReference type="RefSeq" id="XP_001271430.1">
    <property type="nucleotide sequence ID" value="XM_001271429.1"/>
</dbReference>